<evidence type="ECO:0000313" key="5">
    <source>
        <dbReference type="Proteomes" id="UP000249115"/>
    </source>
</evidence>
<organism evidence="3 5">
    <name type="scientific">Algoriphagus ratkowskyi</name>
    <dbReference type="NCBI Taxonomy" id="57028"/>
    <lineage>
        <taxon>Bacteria</taxon>
        <taxon>Pseudomonadati</taxon>
        <taxon>Bacteroidota</taxon>
        <taxon>Cytophagia</taxon>
        <taxon>Cytophagales</taxon>
        <taxon>Cyclobacteriaceae</taxon>
        <taxon>Algoriphagus</taxon>
    </lineage>
</organism>
<evidence type="ECO:0000313" key="6">
    <source>
        <dbReference type="Proteomes" id="UP000321927"/>
    </source>
</evidence>
<reference evidence="3 5" key="1">
    <citation type="submission" date="2018-06" db="EMBL/GenBank/DDBJ databases">
        <title>Genomic Encyclopedia of Archaeal and Bacterial Type Strains, Phase II (KMG-II): from individual species to whole genera.</title>
        <authorList>
            <person name="Goeker M."/>
        </authorList>
    </citation>
    <scope>NUCLEOTIDE SEQUENCE [LARGE SCALE GENOMIC DNA]</scope>
    <source>
        <strain evidence="3 5">DSM 22686</strain>
    </source>
</reference>
<dbReference type="OrthoDB" id="890881at2"/>
<comment type="caution">
    <text evidence="3">The sequence shown here is derived from an EMBL/GenBank/DDBJ whole genome shotgun (WGS) entry which is preliminary data.</text>
</comment>
<evidence type="ECO:0000313" key="4">
    <source>
        <dbReference type="EMBL" id="TXD76561.1"/>
    </source>
</evidence>
<feature type="transmembrane region" description="Helical" evidence="1">
    <location>
        <begin position="56"/>
        <end position="78"/>
    </location>
</feature>
<protein>
    <submittedName>
        <fullName evidence="3">Putative membrane protein (TIGR02226 family)</fullName>
    </submittedName>
</protein>
<keyword evidence="1" id="KW-0472">Membrane</keyword>
<dbReference type="EMBL" id="VORV01000011">
    <property type="protein sequence ID" value="TXD76561.1"/>
    <property type="molecule type" value="Genomic_DNA"/>
</dbReference>
<keyword evidence="6" id="KW-1185">Reference proteome</keyword>
<evidence type="ECO:0000259" key="2">
    <source>
        <dbReference type="Pfam" id="PF07584"/>
    </source>
</evidence>
<reference evidence="4 6" key="2">
    <citation type="submission" date="2019-08" db="EMBL/GenBank/DDBJ databases">
        <title>Genome of Algoriphagus ratkowskyi IC026.</title>
        <authorList>
            <person name="Bowman J.P."/>
        </authorList>
    </citation>
    <scope>NUCLEOTIDE SEQUENCE [LARGE SCALE GENOMIC DNA]</scope>
    <source>
        <strain evidence="4 6">IC026</strain>
    </source>
</reference>
<evidence type="ECO:0000313" key="3">
    <source>
        <dbReference type="EMBL" id="PZX53393.1"/>
    </source>
</evidence>
<feature type="transmembrane region" description="Helical" evidence="1">
    <location>
        <begin position="6"/>
        <end position="24"/>
    </location>
</feature>
<proteinExistence type="predicted"/>
<sequence>MQFLQPILLWGLLGISIPILIHLWKGKQGKVIHWAAMHWLSTEESSVAKGIRLENILVLLLRILMLVLLVLLLSQLFFTEQSKVAEDRIIHLVQPNRQITEEFKFELQQAFENGQEVFWMDDNLSPIENIDDLESDGKVNSIQASLNNIPATSTQLNLYLSNSQNALKSEFYLSPIKPNLLLGSADFSELPKQMISVEGGKELYINEKGLLDSLPDEGNGAKSVALKKEDFAYFLGEISNAEQVFIKASLDAIRDIYGFNFLEIDQIRDANLVFDSQLPAENSSDKLYFISGTFSFSEASNVVSFSDQLDFEHAELVQTGKLPEVILERFLAFLGVEKHDIALSKSQLERRFLVKNHVGQDKKANTNMLLLGLFILCYGAERYLANRQRI</sequence>
<gene>
    <name evidence="4" type="ORF">ESW18_16305</name>
    <name evidence="3" type="ORF">LV84_03117</name>
</gene>
<dbReference type="PANTHER" id="PTHR37464">
    <property type="entry name" value="BLL2463 PROTEIN"/>
    <property type="match status" value="1"/>
</dbReference>
<accession>A0A2W7QXY0</accession>
<dbReference type="PANTHER" id="PTHR37464:SF1">
    <property type="entry name" value="BLL2463 PROTEIN"/>
    <property type="match status" value="1"/>
</dbReference>
<feature type="domain" description="Aerotolerance regulator N-terminal" evidence="2">
    <location>
        <begin position="1"/>
        <end position="75"/>
    </location>
</feature>
<dbReference type="AlphaFoldDB" id="A0A2W7QXY0"/>
<keyword evidence="1" id="KW-0812">Transmembrane</keyword>
<dbReference type="NCBIfam" id="TIGR02226">
    <property type="entry name" value="two_anch"/>
    <property type="match status" value="1"/>
</dbReference>
<dbReference type="InterPro" id="IPR024163">
    <property type="entry name" value="Aerotolerance_reg_N"/>
</dbReference>
<dbReference type="Proteomes" id="UP000321927">
    <property type="component" value="Unassembled WGS sequence"/>
</dbReference>
<dbReference type="Pfam" id="PF07584">
    <property type="entry name" value="BatA"/>
    <property type="match status" value="1"/>
</dbReference>
<dbReference type="InterPro" id="IPR011933">
    <property type="entry name" value="Double_TM_dom"/>
</dbReference>
<name>A0A2W7QXY0_9BACT</name>
<keyword evidence="1" id="KW-1133">Transmembrane helix</keyword>
<evidence type="ECO:0000256" key="1">
    <source>
        <dbReference type="SAM" id="Phobius"/>
    </source>
</evidence>
<dbReference type="RefSeq" id="WP_086502412.1">
    <property type="nucleotide sequence ID" value="NZ_MSSV01000016.1"/>
</dbReference>
<dbReference type="EMBL" id="QKZU01000012">
    <property type="protein sequence ID" value="PZX53393.1"/>
    <property type="molecule type" value="Genomic_DNA"/>
</dbReference>
<dbReference type="Proteomes" id="UP000249115">
    <property type="component" value="Unassembled WGS sequence"/>
</dbReference>